<name>A0A7J0C822_9ACTN</name>
<evidence type="ECO:0000313" key="2">
    <source>
        <dbReference type="Proteomes" id="UP000498980"/>
    </source>
</evidence>
<sequence length="106" mass="11736">MIHGHLFPTPLLAEHVRWSRYVSAATLCAWNSEVHFDPVPAWGPASGHALRHAGIHFDAVRVIGLLCEQIAYEIMQFTDFQAGPIVRSGIGERSMFFLLPPQTVAA</sequence>
<accession>A0A7J0C822</accession>
<dbReference type="Proteomes" id="UP000498980">
    <property type="component" value="Unassembled WGS sequence"/>
</dbReference>
<keyword evidence="2" id="KW-1185">Reference proteome</keyword>
<protein>
    <submittedName>
        <fullName evidence="1">Uncharacterized protein</fullName>
    </submittedName>
</protein>
<proteinExistence type="predicted"/>
<reference evidence="1 2" key="1">
    <citation type="submission" date="2020-05" db="EMBL/GenBank/DDBJ databases">
        <title>Whole genome shotgun sequence of Streptomyces fulvorobeus NBRC 15897.</title>
        <authorList>
            <person name="Komaki H."/>
            <person name="Tamura T."/>
        </authorList>
    </citation>
    <scope>NUCLEOTIDE SEQUENCE [LARGE SCALE GENOMIC DNA]</scope>
    <source>
        <strain evidence="1 2">NBRC 15897</strain>
    </source>
</reference>
<dbReference type="AlphaFoldDB" id="A0A7J0C822"/>
<comment type="caution">
    <text evidence="1">The sequence shown here is derived from an EMBL/GenBank/DDBJ whole genome shotgun (WGS) entry which is preliminary data.</text>
</comment>
<gene>
    <name evidence="1" type="ORF">Sfulv_34530</name>
</gene>
<dbReference type="EMBL" id="BLWC01000001">
    <property type="protein sequence ID" value="GFM98642.1"/>
    <property type="molecule type" value="Genomic_DNA"/>
</dbReference>
<organism evidence="1 2">
    <name type="scientific">Streptomyces fulvorobeus</name>
    <dbReference type="NCBI Taxonomy" id="284028"/>
    <lineage>
        <taxon>Bacteria</taxon>
        <taxon>Bacillati</taxon>
        <taxon>Actinomycetota</taxon>
        <taxon>Actinomycetes</taxon>
        <taxon>Kitasatosporales</taxon>
        <taxon>Streptomycetaceae</taxon>
        <taxon>Streptomyces</taxon>
    </lineage>
</organism>
<evidence type="ECO:0000313" key="1">
    <source>
        <dbReference type="EMBL" id="GFM98642.1"/>
    </source>
</evidence>